<dbReference type="PANTHER" id="PTHR32063">
    <property type="match status" value="1"/>
</dbReference>
<keyword evidence="2" id="KW-1133">Transmembrane helix</keyword>
<dbReference type="EMBL" id="BLVO01000013">
    <property type="protein sequence ID" value="GFM33162.1"/>
    <property type="molecule type" value="Genomic_DNA"/>
</dbReference>
<keyword evidence="4" id="KW-1185">Reference proteome</keyword>
<feature type="compositionally biased region" description="Polar residues" evidence="1">
    <location>
        <begin position="21"/>
        <end position="30"/>
    </location>
</feature>
<feature type="transmembrane region" description="Helical" evidence="2">
    <location>
        <begin position="435"/>
        <end position="457"/>
    </location>
</feature>
<name>A0A7J0BIU9_9BACT</name>
<feature type="transmembrane region" description="Helical" evidence="2">
    <location>
        <begin position="1013"/>
        <end position="1040"/>
    </location>
</feature>
<evidence type="ECO:0000313" key="4">
    <source>
        <dbReference type="Proteomes" id="UP000503840"/>
    </source>
</evidence>
<dbReference type="SUPFAM" id="SSF82866">
    <property type="entry name" value="Multidrug efflux transporter AcrB transmembrane domain"/>
    <property type="match status" value="2"/>
</dbReference>
<feature type="region of interest" description="Disordered" evidence="1">
    <location>
        <begin position="1"/>
        <end position="52"/>
    </location>
</feature>
<keyword evidence="2" id="KW-0472">Membrane</keyword>
<dbReference type="Gene3D" id="3.30.70.1430">
    <property type="entry name" value="Multidrug efflux transporter AcrB pore domain"/>
    <property type="match status" value="2"/>
</dbReference>
<dbReference type="SUPFAM" id="SSF82693">
    <property type="entry name" value="Multidrug efflux transporter AcrB pore domain, PN1, PN2, PC1 and PC2 subdomains"/>
    <property type="match status" value="3"/>
</dbReference>
<dbReference type="AlphaFoldDB" id="A0A7J0BIU9"/>
<dbReference type="Gene3D" id="3.30.2090.10">
    <property type="entry name" value="Multidrug efflux transporter AcrB TolC docking domain, DN and DC subdomains"/>
    <property type="match status" value="2"/>
</dbReference>
<evidence type="ECO:0000256" key="2">
    <source>
        <dbReference type="SAM" id="Phobius"/>
    </source>
</evidence>
<dbReference type="InterPro" id="IPR027463">
    <property type="entry name" value="AcrB_DN_DC_subdom"/>
</dbReference>
<feature type="transmembrane region" description="Helical" evidence="2">
    <location>
        <begin position="512"/>
        <end position="534"/>
    </location>
</feature>
<dbReference type="RefSeq" id="WP_243452108.1">
    <property type="nucleotide sequence ID" value="NZ_BLVO01000013.1"/>
</dbReference>
<feature type="compositionally biased region" description="Low complexity" evidence="1">
    <location>
        <begin position="32"/>
        <end position="45"/>
    </location>
</feature>
<feature type="transmembrane region" description="Helical" evidence="2">
    <location>
        <begin position="951"/>
        <end position="968"/>
    </location>
</feature>
<evidence type="ECO:0000256" key="1">
    <source>
        <dbReference type="SAM" id="MobiDB-lite"/>
    </source>
</evidence>
<feature type="transmembrane region" description="Helical" evidence="2">
    <location>
        <begin position="1061"/>
        <end position="1081"/>
    </location>
</feature>
<dbReference type="Gene3D" id="3.30.70.1440">
    <property type="entry name" value="Multidrug efflux transporter AcrB pore domain"/>
    <property type="match status" value="1"/>
</dbReference>
<keyword evidence="2" id="KW-0812">Transmembrane</keyword>
<reference evidence="3 4" key="1">
    <citation type="submission" date="2020-05" db="EMBL/GenBank/DDBJ databases">
        <title>Draft genome sequence of Desulfovibrio sp. strain HN2T.</title>
        <authorList>
            <person name="Ueno A."/>
            <person name="Tamazawa S."/>
            <person name="Tamamura S."/>
            <person name="Murakami T."/>
            <person name="Kiyama T."/>
            <person name="Inomata H."/>
            <person name="Amano Y."/>
            <person name="Miyakawa K."/>
            <person name="Tamaki H."/>
            <person name="Naganuma T."/>
            <person name="Kaneko K."/>
        </authorList>
    </citation>
    <scope>NUCLEOTIDE SEQUENCE [LARGE SCALE GENOMIC DNA]</scope>
    <source>
        <strain evidence="3 4">HN2</strain>
    </source>
</reference>
<dbReference type="GO" id="GO:0042910">
    <property type="term" value="F:xenobiotic transmembrane transporter activity"/>
    <property type="evidence" value="ECO:0007669"/>
    <property type="project" value="TreeGrafter"/>
</dbReference>
<dbReference type="Gene3D" id="1.20.1640.10">
    <property type="entry name" value="Multidrug efflux transporter AcrB transmembrane domain"/>
    <property type="match status" value="2"/>
</dbReference>
<dbReference type="Gene3D" id="3.30.70.1320">
    <property type="entry name" value="Multidrug efflux transporter AcrB pore domain like"/>
    <property type="match status" value="1"/>
</dbReference>
<feature type="transmembrane region" description="Helical" evidence="2">
    <location>
        <begin position="1087"/>
        <end position="1111"/>
    </location>
</feature>
<feature type="transmembrane region" description="Helical" evidence="2">
    <location>
        <begin position="72"/>
        <end position="90"/>
    </location>
</feature>
<dbReference type="GO" id="GO:0005886">
    <property type="term" value="C:plasma membrane"/>
    <property type="evidence" value="ECO:0007669"/>
    <property type="project" value="TreeGrafter"/>
</dbReference>
<sequence>MHNDSGLHNADNATPMKNGEPTPSGQTRQADQPGQTGHTGQAGHTEQPKTDETDSGFIISIVGQFLKNKNSILFLIFALALGVGAILATPREEEPQIIVPMADIMVQVPGASAQEVEKLVSTPLERLLWQIDGVEYVYSMSRRDSCLATVRFRVGEDRENALVRLHNTIMKNQDLVPSVVTSWLVKPVEIDDVPIVTLTIYADAAKGYGPQDLRRMGEEMFHRLAEVENVSRCTLTGGMPREIRVSLSTEALGAYHVSSLDVRTALSGADASVTAGSMDSLNRTFTITSDSFLRNTEEVRSLVVGAYQGRPVYLGDVAEVSDTAQEPRDYVRMGFSESYTKEAGLPAAMGQESVPAVTLGISKKKGTNAVTVAEDVIATADRLQKTILPDGVHIRVTRNYGATAQAKVDDLLSSLGFAIVTVVVLLAFTLGRREALVVAVAVPVSFALALAVNWFAGYTINRVTLFALILSLGLVVDDPITNVDNIQRHIRAGKLPPLPATLRGVREVLPPVIMSTLAIIVCFTPMFFITGMMGPYMAPMAINVPLTVIFSTVCALTVVPWLSYLLLRKRAGEAVQGDVTPAWVTNGYKRCIEPFLDSRPARLWLMGATGLLFVFSIALAAGRYVPLKMLPFDNRNELQIVLDLPEGSSVEATDRAIREMEAYLRTLPDITDFTTYAGTASPMDFNGMVRHYYLRGNPNQADIRINLTDKSGRDVQSHALALGMRDDLQAIADRHGARLKLVETPPGPPVISTITAEIYGSPDRTTEQLIAAARHVQGIMRTEPGLTDIDASFEAPRQRLNFTVDREKAALHDISARDITDTLLMAVGGIRPATLHLPDERQPLPIHVMLPRDQRSSAAMLEEIPLKSSSGHMVPLGELGTFRFVDEDQPIYHKNLKRVVYVYGEMAGRAPAEAILDMSSALRDNPLPPSTSVDWAGEGEWKITLDVFRDLGIAFGVALLGIYLLLVVQTDSFGLPLLIMAAIPLTLIGIMPGFWLLNLLFSNTVGNYDDPVFFTATSMIGMIALGGIVIRNSLVLIEFIQEAMKQGMPLRDAVLQSGATRLRPILLTAATTALGAWPITLDPIFSGLAYALIFGLFASTLFTLLIIPVAYHQLTARDSAS</sequence>
<organism evidence="3 4">
    <name type="scientific">Desulfovibrio subterraneus</name>
    <dbReference type="NCBI Taxonomy" id="2718620"/>
    <lineage>
        <taxon>Bacteria</taxon>
        <taxon>Pseudomonadati</taxon>
        <taxon>Thermodesulfobacteriota</taxon>
        <taxon>Desulfovibrionia</taxon>
        <taxon>Desulfovibrionales</taxon>
        <taxon>Desulfovibrionaceae</taxon>
        <taxon>Desulfovibrio</taxon>
    </lineage>
</organism>
<dbReference type="Pfam" id="PF00873">
    <property type="entry name" value="ACR_tran"/>
    <property type="match status" value="1"/>
</dbReference>
<dbReference type="PANTHER" id="PTHR32063:SF16">
    <property type="entry name" value="CATION EFFLUX SYSTEM (ACRB_ACRD_ACRF FAMILY)"/>
    <property type="match status" value="1"/>
</dbReference>
<dbReference type="SUPFAM" id="SSF82714">
    <property type="entry name" value="Multidrug efflux transporter AcrB TolC docking domain, DN and DC subdomains"/>
    <property type="match status" value="2"/>
</dbReference>
<evidence type="ECO:0000313" key="3">
    <source>
        <dbReference type="EMBL" id="GFM33162.1"/>
    </source>
</evidence>
<proteinExistence type="predicted"/>
<accession>A0A7J0BIU9</accession>
<feature type="transmembrane region" description="Helical" evidence="2">
    <location>
        <begin position="411"/>
        <end position="428"/>
    </location>
</feature>
<feature type="transmembrane region" description="Helical" evidence="2">
    <location>
        <begin position="546"/>
        <end position="567"/>
    </location>
</feature>
<dbReference type="Proteomes" id="UP000503840">
    <property type="component" value="Unassembled WGS sequence"/>
</dbReference>
<feature type="transmembrane region" description="Helical" evidence="2">
    <location>
        <begin position="975"/>
        <end position="1001"/>
    </location>
</feature>
<gene>
    <name evidence="3" type="ORF">DSM101010T_15270</name>
</gene>
<dbReference type="InterPro" id="IPR001036">
    <property type="entry name" value="Acrflvin-R"/>
</dbReference>
<dbReference type="PRINTS" id="PR00702">
    <property type="entry name" value="ACRIFLAVINRP"/>
</dbReference>
<feature type="transmembrane region" description="Helical" evidence="2">
    <location>
        <begin position="603"/>
        <end position="625"/>
    </location>
</feature>
<protein>
    <submittedName>
        <fullName evidence="3">Acriflavine resistance protein B</fullName>
    </submittedName>
</protein>
<comment type="caution">
    <text evidence="3">The sequence shown here is derived from an EMBL/GenBank/DDBJ whole genome shotgun (WGS) entry which is preliminary data.</text>
</comment>